<evidence type="ECO:0000313" key="15">
    <source>
        <dbReference type="EMBL" id="OBR93449.1"/>
    </source>
</evidence>
<evidence type="ECO:0000256" key="10">
    <source>
        <dbReference type="ARBA" id="ARBA00049406"/>
    </source>
</evidence>
<comment type="cofactor">
    <cofactor evidence="1 12">
        <name>[4Fe-4S] cluster</name>
        <dbReference type="ChEBI" id="CHEBI:49883"/>
    </cofactor>
</comment>
<sequence length="227" mass="24780">MREYSAFDILGPIMIGPSSSHTAGAARLGKIAKTIAGGKILKVQFLLHGSFAKTYKGHGTDKALVAGILGMDPWDENLKESIILAREEGIKIEFKEIDLGDVHPNTVKFIIEKDNGETCEMVGSSIGGGNVVISEVDGDKIEFTGSYPTILINHMDVPGMVAKVSDILYKHKINIAFMRVYRKSTRGSGATMVFEVDDLISEDVVNEINEISNIKKIRAINPITEEE</sequence>
<dbReference type="Gene3D" id="3.30.70.260">
    <property type="match status" value="1"/>
</dbReference>
<dbReference type="NCBIfam" id="TIGR00719">
    <property type="entry name" value="sda_beta"/>
    <property type="match status" value="1"/>
</dbReference>
<evidence type="ECO:0000256" key="8">
    <source>
        <dbReference type="ARBA" id="ARBA00023014"/>
    </source>
</evidence>
<dbReference type="InterPro" id="IPR002912">
    <property type="entry name" value="ACT_dom"/>
</dbReference>
<organism evidence="14 16">
    <name type="scientific">Clostridium coskatii</name>
    <dbReference type="NCBI Taxonomy" id="1705578"/>
    <lineage>
        <taxon>Bacteria</taxon>
        <taxon>Bacillati</taxon>
        <taxon>Bacillota</taxon>
        <taxon>Clostridia</taxon>
        <taxon>Eubacteriales</taxon>
        <taxon>Clostridiaceae</taxon>
        <taxon>Clostridium</taxon>
    </lineage>
</organism>
<dbReference type="GO" id="GO:0046872">
    <property type="term" value="F:metal ion binding"/>
    <property type="evidence" value="ECO:0007669"/>
    <property type="project" value="UniProtKB-UniRule"/>
</dbReference>
<evidence type="ECO:0000313" key="16">
    <source>
        <dbReference type="Proteomes" id="UP000077384"/>
    </source>
</evidence>
<dbReference type="Pfam" id="PF03315">
    <property type="entry name" value="SDH_beta"/>
    <property type="match status" value="1"/>
</dbReference>
<evidence type="ECO:0000259" key="13">
    <source>
        <dbReference type="PROSITE" id="PS51671"/>
    </source>
</evidence>
<proteinExistence type="inferred from homology"/>
<dbReference type="InterPro" id="IPR051318">
    <property type="entry name" value="Fe-S_L-Ser"/>
</dbReference>
<dbReference type="GO" id="GO:0003941">
    <property type="term" value="F:L-serine ammonia-lyase activity"/>
    <property type="evidence" value="ECO:0007669"/>
    <property type="project" value="UniProtKB-UniRule"/>
</dbReference>
<accession>A0A162JG68</accession>
<dbReference type="SUPFAM" id="SSF143548">
    <property type="entry name" value="Serine metabolism enzymes domain"/>
    <property type="match status" value="1"/>
</dbReference>
<dbReference type="InterPro" id="IPR004643">
    <property type="entry name" value="Fe-S_L-Ser_bsu"/>
</dbReference>
<evidence type="ECO:0000256" key="5">
    <source>
        <dbReference type="ARBA" id="ARBA00022485"/>
    </source>
</evidence>
<keyword evidence="6 11" id="KW-0479">Metal-binding</keyword>
<dbReference type="PANTHER" id="PTHR30182:SF12">
    <property type="entry name" value="L-SERINE DEHYDRATASE, BETA CHAIN-RELATED"/>
    <property type="match status" value="1"/>
</dbReference>
<dbReference type="Pfam" id="PF01842">
    <property type="entry name" value="ACT"/>
    <property type="match status" value="1"/>
</dbReference>
<evidence type="ECO:0000256" key="3">
    <source>
        <dbReference type="ARBA" id="ARBA00008636"/>
    </source>
</evidence>
<dbReference type="FunFam" id="3.30.70.260:FF:000008">
    <property type="entry name" value="D-3-phosphoglycerate dehydrogenase, chloroplastic"/>
    <property type="match status" value="1"/>
</dbReference>
<dbReference type="PANTHER" id="PTHR30182">
    <property type="entry name" value="L-SERINE DEHYDRATASE"/>
    <property type="match status" value="1"/>
</dbReference>
<keyword evidence="4 11" id="KW-0312">Gluconeogenesis</keyword>
<reference evidence="15 17" key="2">
    <citation type="journal article" date="2016" name="Front. Microbiol.">
        <title>Industrial Acetogenic Biocatalysts: A Comparative Metabolic and Genomic Analysis.</title>
        <authorList>
            <person name="Bengelsdorf F."/>
            <person name="Poehlein A."/>
            <person name="Sonja S."/>
            <person name="Erz C."/>
            <person name="Hummel T."/>
            <person name="Hoffmeister S."/>
            <person name="Daniel R."/>
            <person name="Durre P."/>
        </authorList>
    </citation>
    <scope>NUCLEOTIDE SEQUENCE [LARGE SCALE GENOMIC DNA]</scope>
    <source>
        <strain evidence="15 17">PTA-10522</strain>
    </source>
</reference>
<dbReference type="EMBL" id="LITQ01000002">
    <property type="protein sequence ID" value="OAA94645.1"/>
    <property type="molecule type" value="Genomic_DNA"/>
</dbReference>
<evidence type="ECO:0000256" key="6">
    <source>
        <dbReference type="ARBA" id="ARBA00022723"/>
    </source>
</evidence>
<evidence type="ECO:0000256" key="12">
    <source>
        <dbReference type="RuleBase" id="RU366059"/>
    </source>
</evidence>
<evidence type="ECO:0000313" key="17">
    <source>
        <dbReference type="Proteomes" id="UP000093694"/>
    </source>
</evidence>
<dbReference type="PIRSF" id="PIRSF036692">
    <property type="entry name" value="SDH_B"/>
    <property type="match status" value="1"/>
</dbReference>
<name>A0A162JG68_9CLOT</name>
<dbReference type="SUPFAM" id="SSF55021">
    <property type="entry name" value="ACT-like"/>
    <property type="match status" value="1"/>
</dbReference>
<evidence type="ECO:0000256" key="2">
    <source>
        <dbReference type="ARBA" id="ARBA00004742"/>
    </source>
</evidence>
<keyword evidence="9 11" id="KW-0456">Lyase</keyword>
<keyword evidence="17" id="KW-1185">Reference proteome</keyword>
<keyword evidence="8 11" id="KW-0411">Iron-sulfur</keyword>
<evidence type="ECO:0000256" key="4">
    <source>
        <dbReference type="ARBA" id="ARBA00022432"/>
    </source>
</evidence>
<dbReference type="Proteomes" id="UP000077384">
    <property type="component" value="Unassembled WGS sequence"/>
</dbReference>
<dbReference type="PROSITE" id="PS51671">
    <property type="entry name" value="ACT"/>
    <property type="match status" value="1"/>
</dbReference>
<protein>
    <recommendedName>
        <fullName evidence="11">L-serine deaminase</fullName>
    </recommendedName>
</protein>
<evidence type="ECO:0000256" key="9">
    <source>
        <dbReference type="ARBA" id="ARBA00023239"/>
    </source>
</evidence>
<dbReference type="Proteomes" id="UP000093694">
    <property type="component" value="Unassembled WGS sequence"/>
</dbReference>
<dbReference type="RefSeq" id="WP_013239955.1">
    <property type="nucleotide sequence ID" value="NZ_LITQ01000002.1"/>
</dbReference>
<dbReference type="GO" id="GO:0006094">
    <property type="term" value="P:gluconeogenesis"/>
    <property type="evidence" value="ECO:0007669"/>
    <property type="project" value="UniProtKB-UniRule"/>
</dbReference>
<dbReference type="Gene3D" id="3.30.1330.90">
    <property type="entry name" value="D-3-phosphoglycerate dehydrogenase, domain 3"/>
    <property type="match status" value="1"/>
</dbReference>
<keyword evidence="5 11" id="KW-0004">4Fe-4S</keyword>
<comment type="pathway">
    <text evidence="2 11">Carbohydrate biosynthesis; gluconeogenesis.</text>
</comment>
<dbReference type="InterPro" id="IPR005131">
    <property type="entry name" value="Ser_deHydtase_bsu"/>
</dbReference>
<comment type="similarity">
    <text evidence="3 11 12">Belongs to the iron-sulfur dependent L-serine dehydratase family.</text>
</comment>
<dbReference type="AlphaFoldDB" id="A0A162JG68"/>
<dbReference type="InterPro" id="IPR029009">
    <property type="entry name" value="ASB_dom_sf"/>
</dbReference>
<dbReference type="PATRIC" id="fig|1705578.3.peg.1679"/>
<dbReference type="GO" id="GO:0051539">
    <property type="term" value="F:4 iron, 4 sulfur cluster binding"/>
    <property type="evidence" value="ECO:0007669"/>
    <property type="project" value="UniProtKB-UniRule"/>
</dbReference>
<comment type="caution">
    <text evidence="14">The sequence shown here is derived from an EMBL/GenBank/DDBJ whole genome shotgun (WGS) entry which is preliminary data.</text>
</comment>
<evidence type="ECO:0000256" key="1">
    <source>
        <dbReference type="ARBA" id="ARBA00001966"/>
    </source>
</evidence>
<evidence type="ECO:0000256" key="7">
    <source>
        <dbReference type="ARBA" id="ARBA00023004"/>
    </source>
</evidence>
<dbReference type="UniPathway" id="UPA00138"/>
<keyword evidence="7 11" id="KW-0408">Iron</keyword>
<evidence type="ECO:0000313" key="14">
    <source>
        <dbReference type="EMBL" id="OAA94645.1"/>
    </source>
</evidence>
<dbReference type="EMBL" id="LROR01000053">
    <property type="protein sequence ID" value="OBR93449.1"/>
    <property type="molecule type" value="Genomic_DNA"/>
</dbReference>
<reference evidence="14 16" key="1">
    <citation type="journal article" date="2015" name="Biotechnol. Bioeng.">
        <title>Genome sequence and phenotypic characterization of Caulobacter segnis.</title>
        <authorList>
            <person name="Patel S."/>
            <person name="Fletcher B."/>
            <person name="Scott D.C."/>
            <person name="Ely B."/>
        </authorList>
    </citation>
    <scope>NUCLEOTIDE SEQUENCE [LARGE SCALE GENOMIC DNA]</scope>
    <source>
        <strain evidence="14 16">PS02</strain>
    </source>
</reference>
<comment type="catalytic activity">
    <reaction evidence="10 11 12">
        <text>L-serine = pyruvate + NH4(+)</text>
        <dbReference type="Rhea" id="RHEA:19169"/>
        <dbReference type="ChEBI" id="CHEBI:15361"/>
        <dbReference type="ChEBI" id="CHEBI:28938"/>
        <dbReference type="ChEBI" id="CHEBI:33384"/>
        <dbReference type="EC" id="4.3.1.17"/>
    </reaction>
</comment>
<dbReference type="InterPro" id="IPR045865">
    <property type="entry name" value="ACT-like_dom_sf"/>
</dbReference>
<gene>
    <name evidence="14" type="primary">sdhB</name>
    <name evidence="15" type="ORF">CLCOS_24910</name>
    <name evidence="14" type="ORF">WX73_02357</name>
</gene>
<dbReference type="CDD" id="cd04903">
    <property type="entry name" value="ACT_LSD"/>
    <property type="match status" value="1"/>
</dbReference>
<feature type="domain" description="ACT" evidence="13">
    <location>
        <begin position="149"/>
        <end position="222"/>
    </location>
</feature>
<evidence type="ECO:0000256" key="11">
    <source>
        <dbReference type="PIRNR" id="PIRNR036692"/>
    </source>
</evidence>